<name>A0ABT7IMP7_9BURK</name>
<comment type="caution">
    <text evidence="2">The sequence shown here is derived from an EMBL/GenBank/DDBJ whole genome shotgun (WGS) entry which is preliminary data.</text>
</comment>
<keyword evidence="1" id="KW-0812">Transmembrane</keyword>
<gene>
    <name evidence="2" type="ORF">MUN46_001295</name>
</gene>
<reference evidence="2" key="1">
    <citation type="submission" date="2023-03" db="EMBL/GenBank/DDBJ databases">
        <title>Mesosutterella sp. nov. isolated from porcine feces.</title>
        <authorList>
            <person name="Yu S."/>
        </authorList>
    </citation>
    <scope>NUCLEOTIDE SEQUENCE</scope>
    <source>
        <strain evidence="2">AGMB02718</strain>
    </source>
</reference>
<feature type="transmembrane region" description="Helical" evidence="1">
    <location>
        <begin position="6"/>
        <end position="26"/>
    </location>
</feature>
<feature type="transmembrane region" description="Helical" evidence="1">
    <location>
        <begin position="38"/>
        <end position="58"/>
    </location>
</feature>
<proteinExistence type="predicted"/>
<sequence>MWVRTLIVAFGLALGIGLCAYVARRLMRLGGRGAVGTALRWGLFPLALFLVAAPLLAMHGLLRAIAGMTLLVAGLCAICFLVGLVIGLWKESLRSTGPYVLDPTIALNRPPKKFFAALLVASLAGFAPWLFSYSVSLILLDLTDLSLNSPQLAAAFEDFSAKAAPAGAVCLAAAAVSGVMSLGYDWTLGAVIERILTAREKRRP</sequence>
<dbReference type="RefSeq" id="WP_243375808.1">
    <property type="nucleotide sequence ID" value="NZ_JAKZJU020000001.1"/>
</dbReference>
<feature type="transmembrane region" description="Helical" evidence="1">
    <location>
        <begin position="64"/>
        <end position="89"/>
    </location>
</feature>
<accession>A0ABT7IMP7</accession>
<keyword evidence="3" id="KW-1185">Reference proteome</keyword>
<keyword evidence="1" id="KW-1133">Transmembrane helix</keyword>
<dbReference type="Proteomes" id="UP001165481">
    <property type="component" value="Unassembled WGS sequence"/>
</dbReference>
<dbReference type="EMBL" id="JAKZJU020000001">
    <property type="protein sequence ID" value="MDL2058592.1"/>
    <property type="molecule type" value="Genomic_DNA"/>
</dbReference>
<evidence type="ECO:0000313" key="3">
    <source>
        <dbReference type="Proteomes" id="UP001165481"/>
    </source>
</evidence>
<evidence type="ECO:0000313" key="2">
    <source>
        <dbReference type="EMBL" id="MDL2058592.1"/>
    </source>
</evidence>
<protein>
    <submittedName>
        <fullName evidence="2">Uncharacterized protein</fullName>
    </submittedName>
</protein>
<organism evidence="2 3">
    <name type="scientific">Mesosutterella faecium</name>
    <dbReference type="NCBI Taxonomy" id="2925194"/>
    <lineage>
        <taxon>Bacteria</taxon>
        <taxon>Pseudomonadati</taxon>
        <taxon>Pseudomonadota</taxon>
        <taxon>Betaproteobacteria</taxon>
        <taxon>Burkholderiales</taxon>
        <taxon>Sutterellaceae</taxon>
        <taxon>Mesosutterella</taxon>
    </lineage>
</organism>
<evidence type="ECO:0000256" key="1">
    <source>
        <dbReference type="SAM" id="Phobius"/>
    </source>
</evidence>
<feature type="transmembrane region" description="Helical" evidence="1">
    <location>
        <begin position="166"/>
        <end position="192"/>
    </location>
</feature>
<feature type="transmembrane region" description="Helical" evidence="1">
    <location>
        <begin position="114"/>
        <end position="140"/>
    </location>
</feature>
<keyword evidence="1" id="KW-0472">Membrane</keyword>